<dbReference type="InterPro" id="IPR007630">
    <property type="entry name" value="RNA_pol_sigma70_r4"/>
</dbReference>
<keyword evidence="3" id="KW-0731">Sigma factor</keyword>
<evidence type="ECO:0000256" key="4">
    <source>
        <dbReference type="ARBA" id="ARBA00023163"/>
    </source>
</evidence>
<gene>
    <name evidence="6" type="ORF">BDD43_0617</name>
</gene>
<dbReference type="PANTHER" id="PTHR43133:SF46">
    <property type="entry name" value="RNA POLYMERASE SIGMA-70 FACTOR ECF SUBFAMILY"/>
    <property type="match status" value="1"/>
</dbReference>
<comment type="caution">
    <text evidence="6">The sequence shown here is derived from an EMBL/GenBank/DDBJ whole genome shotgun (WGS) entry which is preliminary data.</text>
</comment>
<dbReference type="Proteomes" id="UP000268007">
    <property type="component" value="Unassembled WGS sequence"/>
</dbReference>
<dbReference type="InterPro" id="IPR039425">
    <property type="entry name" value="RNA_pol_sigma-70-like"/>
</dbReference>
<dbReference type="NCBIfam" id="TIGR02937">
    <property type="entry name" value="sigma70-ECF"/>
    <property type="match status" value="1"/>
</dbReference>
<dbReference type="SUPFAM" id="SSF88659">
    <property type="entry name" value="Sigma3 and sigma4 domains of RNA polymerase sigma factors"/>
    <property type="match status" value="2"/>
</dbReference>
<dbReference type="InterPro" id="IPR013324">
    <property type="entry name" value="RNA_pol_sigma_r3/r4-like"/>
</dbReference>
<evidence type="ECO:0000256" key="2">
    <source>
        <dbReference type="ARBA" id="ARBA00023015"/>
    </source>
</evidence>
<dbReference type="EMBL" id="RBKU01000001">
    <property type="protein sequence ID" value="RKR80497.1"/>
    <property type="molecule type" value="Genomic_DNA"/>
</dbReference>
<evidence type="ECO:0000259" key="5">
    <source>
        <dbReference type="Pfam" id="PF04545"/>
    </source>
</evidence>
<dbReference type="Gene3D" id="1.10.1740.10">
    <property type="match status" value="1"/>
</dbReference>
<evidence type="ECO:0000313" key="6">
    <source>
        <dbReference type="EMBL" id="RKR80497.1"/>
    </source>
</evidence>
<dbReference type="RefSeq" id="WP_008506689.1">
    <property type="nucleotide sequence ID" value="NZ_RBKU01000001.1"/>
</dbReference>
<feature type="domain" description="RNA polymerase sigma-70 region 4" evidence="5">
    <location>
        <begin position="148"/>
        <end position="189"/>
    </location>
</feature>
<dbReference type="InterPro" id="IPR036388">
    <property type="entry name" value="WH-like_DNA-bd_sf"/>
</dbReference>
<reference evidence="6 7" key="1">
    <citation type="submission" date="2018-10" db="EMBL/GenBank/DDBJ databases">
        <title>Genomic Encyclopedia of Archaeal and Bacterial Type Strains, Phase II (KMG-II): from individual species to whole genera.</title>
        <authorList>
            <person name="Goeker M."/>
        </authorList>
    </citation>
    <scope>NUCLEOTIDE SEQUENCE [LARGE SCALE GENOMIC DNA]</scope>
    <source>
        <strain evidence="6 7">DSM 18602</strain>
    </source>
</reference>
<dbReference type="PANTHER" id="PTHR43133">
    <property type="entry name" value="RNA POLYMERASE ECF-TYPE SIGMA FACTO"/>
    <property type="match status" value="1"/>
</dbReference>
<proteinExistence type="inferred from homology"/>
<evidence type="ECO:0000256" key="3">
    <source>
        <dbReference type="ARBA" id="ARBA00023082"/>
    </source>
</evidence>
<name>A0A495IUR4_9SPHI</name>
<keyword evidence="2" id="KW-0805">Transcription regulation</keyword>
<evidence type="ECO:0000256" key="1">
    <source>
        <dbReference type="ARBA" id="ARBA00010641"/>
    </source>
</evidence>
<dbReference type="InterPro" id="IPR014284">
    <property type="entry name" value="RNA_pol_sigma-70_dom"/>
</dbReference>
<comment type="similarity">
    <text evidence="1">Belongs to the sigma-70 factor family. ECF subfamily.</text>
</comment>
<accession>A0A495IUR4</accession>
<dbReference type="InterPro" id="IPR013325">
    <property type="entry name" value="RNA_pol_sigma_r2"/>
</dbReference>
<sequence>MSIYSFDKIEEMTELNFQLTSTSVTVFINSINKELMSYGLKILKNEFAIENIVQDAYLKLWNFKDTITDRGHAVAFLKQNIKWGCHSYFRSKTTRFHRQMIELDSLESYDAILLPNAVFHNDEEVDDNLQNDRLRSTWTAISHIFYGKEKEVVELYFKNDLTHKQIALRYNLSVTTVTMILDKSKAKLKTMLVSAPEKMGTNNKPNQLPLLTSINRPDEFDGLNHDQKQIYYLRTISKYSFERIATELKLPVSYVQREYVRAWQAVSCQKKEKLTAAKWRNQSAKQYTPISA</sequence>
<dbReference type="AlphaFoldDB" id="A0A495IUR4"/>
<organism evidence="6 7">
    <name type="scientific">Mucilaginibacter gracilis</name>
    <dbReference type="NCBI Taxonomy" id="423350"/>
    <lineage>
        <taxon>Bacteria</taxon>
        <taxon>Pseudomonadati</taxon>
        <taxon>Bacteroidota</taxon>
        <taxon>Sphingobacteriia</taxon>
        <taxon>Sphingobacteriales</taxon>
        <taxon>Sphingobacteriaceae</taxon>
        <taxon>Mucilaginibacter</taxon>
    </lineage>
</organism>
<dbReference type="GO" id="GO:0006352">
    <property type="term" value="P:DNA-templated transcription initiation"/>
    <property type="evidence" value="ECO:0007669"/>
    <property type="project" value="InterPro"/>
</dbReference>
<dbReference type="Pfam" id="PF04545">
    <property type="entry name" value="Sigma70_r4"/>
    <property type="match status" value="1"/>
</dbReference>
<evidence type="ECO:0000313" key="7">
    <source>
        <dbReference type="Proteomes" id="UP000268007"/>
    </source>
</evidence>
<protein>
    <submittedName>
        <fullName evidence="6">RNA polymerase sigma factor (Sigma-70 family)</fullName>
    </submittedName>
</protein>
<dbReference type="GO" id="GO:0016987">
    <property type="term" value="F:sigma factor activity"/>
    <property type="evidence" value="ECO:0007669"/>
    <property type="project" value="UniProtKB-KW"/>
</dbReference>
<dbReference type="SUPFAM" id="SSF88946">
    <property type="entry name" value="Sigma2 domain of RNA polymerase sigma factors"/>
    <property type="match status" value="1"/>
</dbReference>
<keyword evidence="7" id="KW-1185">Reference proteome</keyword>
<dbReference type="OrthoDB" id="759001at2"/>
<dbReference type="Gene3D" id="1.10.10.10">
    <property type="entry name" value="Winged helix-like DNA-binding domain superfamily/Winged helix DNA-binding domain"/>
    <property type="match status" value="1"/>
</dbReference>
<keyword evidence="4" id="KW-0804">Transcription</keyword>